<evidence type="ECO:0000313" key="2">
    <source>
        <dbReference type="Proteomes" id="UP000681526"/>
    </source>
</evidence>
<organism evidence="1 2">
    <name type="scientific">Thermobacillus xylanilyticus</name>
    <dbReference type="NCBI Taxonomy" id="76633"/>
    <lineage>
        <taxon>Bacteria</taxon>
        <taxon>Bacillati</taxon>
        <taxon>Bacillota</taxon>
        <taxon>Bacilli</taxon>
        <taxon>Bacillales</taxon>
        <taxon>Paenibacillaceae</taxon>
        <taxon>Thermobacillus</taxon>
    </lineage>
</organism>
<keyword evidence="2" id="KW-1185">Reference proteome</keyword>
<evidence type="ECO:0000313" key="1">
    <source>
        <dbReference type="EMBL" id="CAG5079858.1"/>
    </source>
</evidence>
<dbReference type="EMBL" id="CAJRAY010000018">
    <property type="protein sequence ID" value="CAG5079858.1"/>
    <property type="molecule type" value="Genomic_DNA"/>
</dbReference>
<accession>A0ABM8V1H1</accession>
<sequence>MAQLAKKSNKNPTILRFVICKSSVHHDIVEV</sequence>
<name>A0ABM8V1H1_THEXY</name>
<protein>
    <submittedName>
        <fullName evidence="1">Uncharacterized protein</fullName>
    </submittedName>
</protein>
<reference evidence="1 2" key="1">
    <citation type="submission" date="2021-04" db="EMBL/GenBank/DDBJ databases">
        <authorList>
            <person name="Rakotoarivonina H."/>
        </authorList>
    </citation>
    <scope>NUCLEOTIDE SEQUENCE [LARGE SCALE GENOMIC DNA]</scope>
    <source>
        <strain evidence="1 2">XE</strain>
    </source>
</reference>
<proteinExistence type="predicted"/>
<gene>
    <name evidence="1" type="primary">txxe 744</name>
    <name evidence="1" type="ORF">TXXE_03435</name>
</gene>
<dbReference type="Proteomes" id="UP000681526">
    <property type="component" value="Unassembled WGS sequence"/>
</dbReference>
<comment type="caution">
    <text evidence="1">The sequence shown here is derived from an EMBL/GenBank/DDBJ whole genome shotgun (WGS) entry which is preliminary data.</text>
</comment>